<name>A0ABD2JIM3_HETSC</name>
<dbReference type="Pfam" id="PF07686">
    <property type="entry name" value="V-set"/>
    <property type="match status" value="1"/>
</dbReference>
<accession>A0ABD2JIM3</accession>
<evidence type="ECO:0000256" key="1">
    <source>
        <dbReference type="SAM" id="Phobius"/>
    </source>
</evidence>
<dbReference type="AlphaFoldDB" id="A0ABD2JIM3"/>
<feature type="domain" description="Ig-like" evidence="2">
    <location>
        <begin position="43"/>
        <end position="146"/>
    </location>
</feature>
<evidence type="ECO:0000313" key="3">
    <source>
        <dbReference type="EMBL" id="KAL3090308.1"/>
    </source>
</evidence>
<keyword evidence="1" id="KW-0472">Membrane</keyword>
<dbReference type="InterPro" id="IPR036179">
    <property type="entry name" value="Ig-like_dom_sf"/>
</dbReference>
<feature type="domain" description="Ig-like" evidence="2">
    <location>
        <begin position="151"/>
        <end position="249"/>
    </location>
</feature>
<dbReference type="InterPro" id="IPR007110">
    <property type="entry name" value="Ig-like_dom"/>
</dbReference>
<dbReference type="PANTHER" id="PTHR45889">
    <property type="entry name" value="IG-LIKE DOMAIN-CONTAINING PROTEIN"/>
    <property type="match status" value="1"/>
</dbReference>
<dbReference type="EMBL" id="JBICCN010000143">
    <property type="protein sequence ID" value="KAL3090308.1"/>
    <property type="molecule type" value="Genomic_DNA"/>
</dbReference>
<gene>
    <name evidence="3" type="ORF">niasHS_006760</name>
</gene>
<dbReference type="PANTHER" id="PTHR45889:SF8">
    <property type="entry name" value="IG-LIKE DOMAIN-CONTAINING PROTEIN"/>
    <property type="match status" value="1"/>
</dbReference>
<dbReference type="Gene3D" id="2.60.40.10">
    <property type="entry name" value="Immunoglobulins"/>
    <property type="match status" value="2"/>
</dbReference>
<protein>
    <recommendedName>
        <fullName evidence="2">Ig-like domain-containing protein</fullName>
    </recommendedName>
</protein>
<dbReference type="InterPro" id="IPR013106">
    <property type="entry name" value="Ig_V-set"/>
</dbReference>
<dbReference type="InterPro" id="IPR003599">
    <property type="entry name" value="Ig_sub"/>
</dbReference>
<sequence length="352" mass="40093">MAIPLKPFSQNFASHVGFFLHFSLFFLLSSLFWTNAVVVENLPFKEHPTNQSVIIGSDLLLRCSIAHHGENFKFHVQWRTNRGIILNKREYSNHIPGYSGRYSFSKDNPTELHLHIRNVSLDDEGQFQCQLLKPGGKSFRANAFITVLVPPSGVRFQHYQSGSTIAVNEGIPLNITCVNDRAKPEVSMNLFVNGKKATEHEYGRKEWENGTVYTYARLTFRPGEIHRKTVISCEVQHPETNTNLRNSITLGDFNTPRAVLAPSNSRVVKKSVRNPCASTNTFWPRMTLVGSIALLLILFVVFLAVLLRMNLNKKETRGHCVKNEEHNNAIELPNIEQHRHPLQSYTNVPFFN</sequence>
<reference evidence="3 4" key="1">
    <citation type="submission" date="2024-10" db="EMBL/GenBank/DDBJ databases">
        <authorList>
            <person name="Kim D."/>
        </authorList>
    </citation>
    <scope>NUCLEOTIDE SEQUENCE [LARGE SCALE GENOMIC DNA]</scope>
    <source>
        <strain evidence="3">Taebaek</strain>
    </source>
</reference>
<keyword evidence="1" id="KW-0812">Transmembrane</keyword>
<evidence type="ECO:0000313" key="4">
    <source>
        <dbReference type="Proteomes" id="UP001620645"/>
    </source>
</evidence>
<dbReference type="SUPFAM" id="SSF48726">
    <property type="entry name" value="Immunoglobulin"/>
    <property type="match status" value="2"/>
</dbReference>
<dbReference type="InterPro" id="IPR003597">
    <property type="entry name" value="Ig_C1-set"/>
</dbReference>
<evidence type="ECO:0000259" key="2">
    <source>
        <dbReference type="PROSITE" id="PS50835"/>
    </source>
</evidence>
<proteinExistence type="predicted"/>
<feature type="transmembrane region" description="Helical" evidence="1">
    <location>
        <begin position="12"/>
        <end position="33"/>
    </location>
</feature>
<organism evidence="3 4">
    <name type="scientific">Heterodera schachtii</name>
    <name type="common">Sugarbeet cyst nematode worm</name>
    <name type="synonym">Tylenchus schachtii</name>
    <dbReference type="NCBI Taxonomy" id="97005"/>
    <lineage>
        <taxon>Eukaryota</taxon>
        <taxon>Metazoa</taxon>
        <taxon>Ecdysozoa</taxon>
        <taxon>Nematoda</taxon>
        <taxon>Chromadorea</taxon>
        <taxon>Rhabditida</taxon>
        <taxon>Tylenchina</taxon>
        <taxon>Tylenchomorpha</taxon>
        <taxon>Tylenchoidea</taxon>
        <taxon>Heteroderidae</taxon>
        <taxon>Heteroderinae</taxon>
        <taxon>Heterodera</taxon>
    </lineage>
</organism>
<comment type="caution">
    <text evidence="3">The sequence shown here is derived from an EMBL/GenBank/DDBJ whole genome shotgun (WGS) entry which is preliminary data.</text>
</comment>
<dbReference type="Proteomes" id="UP001620645">
    <property type="component" value="Unassembled WGS sequence"/>
</dbReference>
<dbReference type="Pfam" id="PF07654">
    <property type="entry name" value="C1-set"/>
    <property type="match status" value="1"/>
</dbReference>
<dbReference type="InterPro" id="IPR013783">
    <property type="entry name" value="Ig-like_fold"/>
</dbReference>
<keyword evidence="1" id="KW-1133">Transmembrane helix</keyword>
<dbReference type="PROSITE" id="PS50835">
    <property type="entry name" value="IG_LIKE"/>
    <property type="match status" value="2"/>
</dbReference>
<keyword evidence="4" id="KW-1185">Reference proteome</keyword>
<feature type="transmembrane region" description="Helical" evidence="1">
    <location>
        <begin position="282"/>
        <end position="307"/>
    </location>
</feature>
<dbReference type="SMART" id="SM00409">
    <property type="entry name" value="IG"/>
    <property type="match status" value="1"/>
</dbReference>